<keyword evidence="5" id="KW-0997">Cell inner membrane</keyword>
<evidence type="ECO:0000313" key="13">
    <source>
        <dbReference type="EMBL" id="MBK9795395.1"/>
    </source>
</evidence>
<evidence type="ECO:0000256" key="10">
    <source>
        <dbReference type="SAM" id="MobiDB-lite"/>
    </source>
</evidence>
<accession>A0A9D7XKB1</accession>
<evidence type="ECO:0000256" key="4">
    <source>
        <dbReference type="ARBA" id="ARBA00022475"/>
    </source>
</evidence>
<keyword evidence="6 11" id="KW-0812">Transmembrane</keyword>
<evidence type="ECO:0000256" key="7">
    <source>
        <dbReference type="ARBA" id="ARBA00022927"/>
    </source>
</evidence>
<keyword evidence="9 11" id="KW-0472">Membrane</keyword>
<dbReference type="Proteomes" id="UP000886657">
    <property type="component" value="Unassembled WGS sequence"/>
</dbReference>
<protein>
    <submittedName>
        <fullName evidence="13">TonB family protein</fullName>
    </submittedName>
</protein>
<dbReference type="SUPFAM" id="SSF74653">
    <property type="entry name" value="TolA/TonB C-terminal domain"/>
    <property type="match status" value="1"/>
</dbReference>
<dbReference type="EMBL" id="JADKIO010000005">
    <property type="protein sequence ID" value="MBK9795395.1"/>
    <property type="molecule type" value="Genomic_DNA"/>
</dbReference>
<feature type="domain" description="TonB C-terminal" evidence="12">
    <location>
        <begin position="162"/>
        <end position="250"/>
    </location>
</feature>
<evidence type="ECO:0000256" key="9">
    <source>
        <dbReference type="ARBA" id="ARBA00023136"/>
    </source>
</evidence>
<evidence type="ECO:0000256" key="5">
    <source>
        <dbReference type="ARBA" id="ARBA00022519"/>
    </source>
</evidence>
<feature type="region of interest" description="Disordered" evidence="10">
    <location>
        <begin position="115"/>
        <end position="158"/>
    </location>
</feature>
<keyword evidence="3" id="KW-0813">Transport</keyword>
<evidence type="ECO:0000256" key="8">
    <source>
        <dbReference type="ARBA" id="ARBA00022989"/>
    </source>
</evidence>
<evidence type="ECO:0000256" key="2">
    <source>
        <dbReference type="ARBA" id="ARBA00006555"/>
    </source>
</evidence>
<gene>
    <name evidence="13" type="ORF">IPP58_02655</name>
</gene>
<proteinExistence type="inferred from homology"/>
<sequence length="250" mass="26109">MFPFASERSHRPVFTDLPPTLQPCAIAAAAPPADHLRAAMLSLLLYLLIVAAMVALSSLAPSPPLAAVIPPGPGPTVVYEPPELRVMIPATGGISGRGGVVESVLPVPPVVAPEVPSEAPAGMPTENHALDPAASGRSGPGTPPSQGGTPGDAHAGSTVQDFTSLGLAVLRRVDPIYPDFARRSRLQGPVVLMLTVNEQGQPVQVQVLQGHPVFHDVALQAARQWRFEPARQGGRPVAASFRLTLNFSLR</sequence>
<keyword evidence="7" id="KW-0653">Protein transport</keyword>
<evidence type="ECO:0000256" key="3">
    <source>
        <dbReference type="ARBA" id="ARBA00022448"/>
    </source>
</evidence>
<dbReference type="NCBIfam" id="TIGR01352">
    <property type="entry name" value="tonB_Cterm"/>
    <property type="match status" value="1"/>
</dbReference>
<dbReference type="InterPro" id="IPR037682">
    <property type="entry name" value="TonB_C"/>
</dbReference>
<comment type="subcellular location">
    <subcellularLocation>
        <location evidence="1">Cell inner membrane</location>
        <topology evidence="1">Single-pass membrane protein</topology>
        <orientation evidence="1">Periplasmic side</orientation>
    </subcellularLocation>
</comment>
<keyword evidence="8 11" id="KW-1133">Transmembrane helix</keyword>
<comment type="caution">
    <text evidence="13">The sequence shown here is derived from an EMBL/GenBank/DDBJ whole genome shotgun (WGS) entry which is preliminary data.</text>
</comment>
<dbReference type="Gene3D" id="3.30.1150.10">
    <property type="match status" value="1"/>
</dbReference>
<dbReference type="AlphaFoldDB" id="A0A9D7XKB1"/>
<dbReference type="PANTHER" id="PTHR33446">
    <property type="entry name" value="PROTEIN TONB-RELATED"/>
    <property type="match status" value="1"/>
</dbReference>
<evidence type="ECO:0000256" key="11">
    <source>
        <dbReference type="SAM" id="Phobius"/>
    </source>
</evidence>
<dbReference type="GO" id="GO:0005886">
    <property type="term" value="C:plasma membrane"/>
    <property type="evidence" value="ECO:0007669"/>
    <property type="project" value="UniProtKB-SubCell"/>
</dbReference>
<evidence type="ECO:0000256" key="6">
    <source>
        <dbReference type="ARBA" id="ARBA00022692"/>
    </source>
</evidence>
<dbReference type="Pfam" id="PF03544">
    <property type="entry name" value="TonB_C"/>
    <property type="match status" value="1"/>
</dbReference>
<dbReference type="GO" id="GO:0055085">
    <property type="term" value="P:transmembrane transport"/>
    <property type="evidence" value="ECO:0007669"/>
    <property type="project" value="InterPro"/>
</dbReference>
<feature type="transmembrane region" description="Helical" evidence="11">
    <location>
        <begin position="43"/>
        <end position="60"/>
    </location>
</feature>
<dbReference type="InterPro" id="IPR051045">
    <property type="entry name" value="TonB-dependent_transducer"/>
</dbReference>
<dbReference type="PROSITE" id="PS52015">
    <property type="entry name" value="TONB_CTD"/>
    <property type="match status" value="1"/>
</dbReference>
<keyword evidence="4" id="KW-1003">Cell membrane</keyword>
<evidence type="ECO:0000259" key="12">
    <source>
        <dbReference type="PROSITE" id="PS52015"/>
    </source>
</evidence>
<reference evidence="13" key="1">
    <citation type="submission" date="2020-10" db="EMBL/GenBank/DDBJ databases">
        <title>Connecting structure to function with the recovery of over 1000 high-quality activated sludge metagenome-assembled genomes encoding full-length rRNA genes using long-read sequencing.</title>
        <authorList>
            <person name="Singleton C.M."/>
            <person name="Petriglieri F."/>
            <person name="Kristensen J.M."/>
            <person name="Kirkegaard R.H."/>
            <person name="Michaelsen T.Y."/>
            <person name="Andersen M.H."/>
            <person name="Karst S.M."/>
            <person name="Dueholm M.S."/>
            <person name="Nielsen P.H."/>
            <person name="Albertsen M."/>
        </authorList>
    </citation>
    <scope>NUCLEOTIDE SEQUENCE</scope>
    <source>
        <strain evidence="13">Skiv_18-Q3-R9-52_MAXAC.067</strain>
    </source>
</reference>
<dbReference type="GO" id="GO:0015031">
    <property type="term" value="P:protein transport"/>
    <property type="evidence" value="ECO:0007669"/>
    <property type="project" value="UniProtKB-KW"/>
</dbReference>
<evidence type="ECO:0000256" key="1">
    <source>
        <dbReference type="ARBA" id="ARBA00004383"/>
    </source>
</evidence>
<dbReference type="InterPro" id="IPR006260">
    <property type="entry name" value="TonB/TolA_C"/>
</dbReference>
<name>A0A9D7XKB1_9BACT</name>
<organism evidence="13 14">
    <name type="scientific">Candidatus Geothrix skivensis</name>
    <dbReference type="NCBI Taxonomy" id="2954439"/>
    <lineage>
        <taxon>Bacteria</taxon>
        <taxon>Pseudomonadati</taxon>
        <taxon>Acidobacteriota</taxon>
        <taxon>Holophagae</taxon>
        <taxon>Holophagales</taxon>
        <taxon>Holophagaceae</taxon>
        <taxon>Geothrix</taxon>
    </lineage>
</organism>
<evidence type="ECO:0000313" key="14">
    <source>
        <dbReference type="Proteomes" id="UP000886657"/>
    </source>
</evidence>
<comment type="similarity">
    <text evidence="2">Belongs to the TonB family.</text>
</comment>